<reference evidence="1" key="1">
    <citation type="submission" date="2021-05" db="EMBL/GenBank/DDBJ databases">
        <authorList>
            <person name="Scholz U."/>
            <person name="Mascher M."/>
            <person name="Fiebig A."/>
        </authorList>
    </citation>
    <scope>NUCLEOTIDE SEQUENCE [LARGE SCALE GENOMIC DNA]</scope>
</reference>
<name>A0ACD5VFI7_AVESA</name>
<sequence>MTSPFSPIRCPRPIFSSPELGRRLCLEAGGELRGHRPPPAPFRPSLPHPAALPRPHLVHPRPIPKQLDAHEAATEGPPSRRPAATPGPRARRGVLLDLDLEHAWTSTSSTAAVHLGRPQLPAVSKGLGWDYVKGTVEAEESWWRIHLQKYPKHAKYKKKGLSNLDNLDAMFDKAHVTGATSCIPGEISDNIDDEDVVEVLESEEDEDSKDGQLKDVCPKADKEGKAAMDCKVKDEKVKVKKKSVKRKAKYINESAKEDKNGFLREYKVTLGKINEEIAATRAPTSSAPTMKEVLALMKECGAEEGTPLYFTATDLIMQPSYRELFTLIETK</sequence>
<organism evidence="1 2">
    <name type="scientific">Avena sativa</name>
    <name type="common">Oat</name>
    <dbReference type="NCBI Taxonomy" id="4498"/>
    <lineage>
        <taxon>Eukaryota</taxon>
        <taxon>Viridiplantae</taxon>
        <taxon>Streptophyta</taxon>
        <taxon>Embryophyta</taxon>
        <taxon>Tracheophyta</taxon>
        <taxon>Spermatophyta</taxon>
        <taxon>Magnoliopsida</taxon>
        <taxon>Liliopsida</taxon>
        <taxon>Poales</taxon>
        <taxon>Poaceae</taxon>
        <taxon>BOP clade</taxon>
        <taxon>Pooideae</taxon>
        <taxon>Poodae</taxon>
        <taxon>Poeae</taxon>
        <taxon>Poeae Chloroplast Group 1 (Aveneae type)</taxon>
        <taxon>Aveninae</taxon>
        <taxon>Avena</taxon>
    </lineage>
</organism>
<dbReference type="EnsemblPlants" id="AVESA.00010b.r2.3AG0413770.1">
    <property type="protein sequence ID" value="AVESA.00010b.r2.3AG0413770.1.CDS"/>
    <property type="gene ID" value="AVESA.00010b.r2.3AG0413770"/>
</dbReference>
<keyword evidence="2" id="KW-1185">Reference proteome</keyword>
<reference evidence="1" key="2">
    <citation type="submission" date="2025-09" db="UniProtKB">
        <authorList>
            <consortium name="EnsemblPlants"/>
        </authorList>
    </citation>
    <scope>IDENTIFICATION</scope>
</reference>
<evidence type="ECO:0000313" key="2">
    <source>
        <dbReference type="Proteomes" id="UP001732700"/>
    </source>
</evidence>
<protein>
    <submittedName>
        <fullName evidence="1">Uncharacterized protein</fullName>
    </submittedName>
</protein>
<evidence type="ECO:0000313" key="1">
    <source>
        <dbReference type="EnsemblPlants" id="AVESA.00010b.r2.3AG0413770.1.CDS"/>
    </source>
</evidence>
<proteinExistence type="predicted"/>
<dbReference type="Proteomes" id="UP001732700">
    <property type="component" value="Chromosome 3A"/>
</dbReference>
<accession>A0ACD5VFI7</accession>